<evidence type="ECO:0000256" key="3">
    <source>
        <dbReference type="ARBA" id="ARBA00022676"/>
    </source>
</evidence>
<evidence type="ECO:0000256" key="7">
    <source>
        <dbReference type="ARBA" id="ARBA00022984"/>
    </source>
</evidence>
<dbReference type="InterPro" id="IPR050979">
    <property type="entry name" value="LD-transpeptidase"/>
</dbReference>
<dbReference type="RefSeq" id="WP_107889448.1">
    <property type="nucleotide sequence ID" value="NZ_CP028519.1"/>
</dbReference>
<dbReference type="Gene3D" id="2.40.440.10">
    <property type="entry name" value="L,D-transpeptidase catalytic domain-like"/>
    <property type="match status" value="1"/>
</dbReference>
<evidence type="ECO:0000256" key="5">
    <source>
        <dbReference type="ARBA" id="ARBA00022801"/>
    </source>
</evidence>
<keyword evidence="8 9" id="KW-0961">Cell wall biogenesis/degradation</keyword>
<name>A0A2S0PB29_9NEIS</name>
<dbReference type="GO" id="GO:0008360">
    <property type="term" value="P:regulation of cell shape"/>
    <property type="evidence" value="ECO:0007669"/>
    <property type="project" value="UniProtKB-UniRule"/>
</dbReference>
<dbReference type="Proteomes" id="UP000244173">
    <property type="component" value="Chromosome"/>
</dbReference>
<keyword evidence="6 9" id="KW-0133">Cell shape</keyword>
<dbReference type="EMBL" id="CP028519">
    <property type="protein sequence ID" value="AVY94545.1"/>
    <property type="molecule type" value="Genomic_DNA"/>
</dbReference>
<evidence type="ECO:0000256" key="1">
    <source>
        <dbReference type="ARBA" id="ARBA00004752"/>
    </source>
</evidence>
<feature type="active site" description="Nucleophile" evidence="9">
    <location>
        <position position="185"/>
    </location>
</feature>
<sequence length="231" mass="25275">MNAGLPLAATLLLAAALAQAAPADFVDAQQRVPLLAHATNPRSPDKPWLRVDVAGQWLTLYDADGTPRRHYRVSTASNGVGETEGSYQTPRGWHVVCDKIGDDAPADTIIYRQQVTDWRYTPALHAQYPDKDWILTRILWLCGAEPGRNQGERDDGTVVDSYRRFIYIHGAGDHVPWGTPSSKGCVRMSSPDVIDLYRIARPGLEVLIDAPHDPAPLSAGAPSSDPLHQDP</sequence>
<feature type="region of interest" description="Disordered" evidence="10">
    <location>
        <begin position="211"/>
        <end position="231"/>
    </location>
</feature>
<evidence type="ECO:0000256" key="10">
    <source>
        <dbReference type="SAM" id="MobiDB-lite"/>
    </source>
</evidence>
<keyword evidence="14" id="KW-1185">Reference proteome</keyword>
<evidence type="ECO:0000256" key="4">
    <source>
        <dbReference type="ARBA" id="ARBA00022679"/>
    </source>
</evidence>
<dbReference type="STRING" id="1122240.GCA_000620105_00271"/>
<dbReference type="GO" id="GO:0071555">
    <property type="term" value="P:cell wall organization"/>
    <property type="evidence" value="ECO:0007669"/>
    <property type="project" value="UniProtKB-UniRule"/>
</dbReference>
<dbReference type="UniPathway" id="UPA00219"/>
<evidence type="ECO:0000256" key="8">
    <source>
        <dbReference type="ARBA" id="ARBA00023316"/>
    </source>
</evidence>
<feature type="chain" id="PRO_5015633857" evidence="11">
    <location>
        <begin position="21"/>
        <end position="231"/>
    </location>
</feature>
<keyword evidence="4" id="KW-0808">Transferase</keyword>
<feature type="domain" description="L,D-TPase catalytic" evidence="12">
    <location>
        <begin position="47"/>
        <end position="209"/>
    </location>
</feature>
<comment type="similarity">
    <text evidence="2">Belongs to the YkuD family.</text>
</comment>
<organism evidence="13 14">
    <name type="scientific">Microvirgula aerodenitrificans</name>
    <dbReference type="NCBI Taxonomy" id="57480"/>
    <lineage>
        <taxon>Bacteria</taxon>
        <taxon>Pseudomonadati</taxon>
        <taxon>Pseudomonadota</taxon>
        <taxon>Betaproteobacteria</taxon>
        <taxon>Neisseriales</taxon>
        <taxon>Aquaspirillaceae</taxon>
        <taxon>Microvirgula</taxon>
    </lineage>
</organism>
<keyword evidence="3" id="KW-0328">Glycosyltransferase</keyword>
<dbReference type="InterPro" id="IPR005490">
    <property type="entry name" value="LD_TPept_cat_dom"/>
</dbReference>
<feature type="active site" description="Proton donor/acceptor" evidence="9">
    <location>
        <position position="169"/>
    </location>
</feature>
<evidence type="ECO:0000256" key="2">
    <source>
        <dbReference type="ARBA" id="ARBA00005992"/>
    </source>
</evidence>
<gene>
    <name evidence="13" type="ORF">DAI18_11200</name>
</gene>
<dbReference type="CDD" id="cd16913">
    <property type="entry name" value="YkuD_like"/>
    <property type="match status" value="1"/>
</dbReference>
<dbReference type="OrthoDB" id="9787225at2"/>
<dbReference type="GO" id="GO:0071972">
    <property type="term" value="F:peptidoglycan L,D-transpeptidase activity"/>
    <property type="evidence" value="ECO:0007669"/>
    <property type="project" value="TreeGrafter"/>
</dbReference>
<proteinExistence type="inferred from homology"/>
<evidence type="ECO:0000256" key="6">
    <source>
        <dbReference type="ARBA" id="ARBA00022960"/>
    </source>
</evidence>
<keyword evidence="7 9" id="KW-0573">Peptidoglycan synthesis</keyword>
<dbReference type="PROSITE" id="PS52029">
    <property type="entry name" value="LD_TPASE"/>
    <property type="match status" value="1"/>
</dbReference>
<keyword evidence="11" id="KW-0732">Signal</keyword>
<evidence type="ECO:0000313" key="14">
    <source>
        <dbReference type="Proteomes" id="UP000244173"/>
    </source>
</evidence>
<dbReference type="SUPFAM" id="SSF141523">
    <property type="entry name" value="L,D-transpeptidase catalytic domain-like"/>
    <property type="match status" value="1"/>
</dbReference>
<dbReference type="Pfam" id="PF03734">
    <property type="entry name" value="YkuD"/>
    <property type="match status" value="1"/>
</dbReference>
<dbReference type="AlphaFoldDB" id="A0A2S0PB29"/>
<evidence type="ECO:0000256" key="9">
    <source>
        <dbReference type="PROSITE-ProRule" id="PRU01373"/>
    </source>
</evidence>
<accession>A0A2S0PB29</accession>
<dbReference type="KEGG" id="maer:DAI18_11200"/>
<evidence type="ECO:0000256" key="11">
    <source>
        <dbReference type="SAM" id="SignalP"/>
    </source>
</evidence>
<comment type="pathway">
    <text evidence="1 9">Cell wall biogenesis; peptidoglycan biosynthesis.</text>
</comment>
<reference evidence="13 14" key="1">
    <citation type="submission" date="2018-04" db="EMBL/GenBank/DDBJ databases">
        <title>Denitrifier Microvirgula.</title>
        <authorList>
            <person name="Anderson E."/>
            <person name="Jang J."/>
            <person name="Ishii S."/>
        </authorList>
    </citation>
    <scope>NUCLEOTIDE SEQUENCE [LARGE SCALE GENOMIC DNA]</scope>
    <source>
        <strain evidence="13 14">BE2.4</strain>
    </source>
</reference>
<dbReference type="GO" id="GO:0005576">
    <property type="term" value="C:extracellular region"/>
    <property type="evidence" value="ECO:0007669"/>
    <property type="project" value="TreeGrafter"/>
</dbReference>
<dbReference type="GO" id="GO:0016757">
    <property type="term" value="F:glycosyltransferase activity"/>
    <property type="evidence" value="ECO:0007669"/>
    <property type="project" value="UniProtKB-KW"/>
</dbReference>
<dbReference type="InterPro" id="IPR038063">
    <property type="entry name" value="Transpep_catalytic_dom"/>
</dbReference>
<keyword evidence="5" id="KW-0378">Hydrolase</keyword>
<dbReference type="PANTHER" id="PTHR30582">
    <property type="entry name" value="L,D-TRANSPEPTIDASE"/>
    <property type="match status" value="1"/>
</dbReference>
<protein>
    <submittedName>
        <fullName evidence="13">L,D-transpeptidase</fullName>
    </submittedName>
</protein>
<evidence type="ECO:0000313" key="13">
    <source>
        <dbReference type="EMBL" id="AVY94545.1"/>
    </source>
</evidence>
<feature type="signal peptide" evidence="11">
    <location>
        <begin position="1"/>
        <end position="20"/>
    </location>
</feature>
<evidence type="ECO:0000259" key="12">
    <source>
        <dbReference type="PROSITE" id="PS52029"/>
    </source>
</evidence>
<dbReference type="PANTHER" id="PTHR30582:SF24">
    <property type="entry name" value="L,D-TRANSPEPTIDASE ERFK_SRFK-RELATED"/>
    <property type="match status" value="1"/>
</dbReference>
<dbReference type="GO" id="GO:0018104">
    <property type="term" value="P:peptidoglycan-protein cross-linking"/>
    <property type="evidence" value="ECO:0007669"/>
    <property type="project" value="TreeGrafter"/>
</dbReference>